<evidence type="ECO:0000259" key="8">
    <source>
        <dbReference type="PROSITE" id="PS50837"/>
    </source>
</evidence>
<feature type="region of interest" description="Disordered" evidence="6">
    <location>
        <begin position="1519"/>
        <end position="1541"/>
    </location>
</feature>
<dbReference type="PROSITE" id="PS50837">
    <property type="entry name" value="NACHT"/>
    <property type="match status" value="1"/>
</dbReference>
<dbReference type="SMART" id="SM00365">
    <property type="entry name" value="LRR_SD22"/>
    <property type="match status" value="8"/>
</dbReference>
<feature type="non-terminal residue" evidence="9">
    <location>
        <position position="1"/>
    </location>
</feature>
<gene>
    <name evidence="9" type="ORF">PEVE_00025651</name>
</gene>
<feature type="domain" description="NACHT" evidence="8">
    <location>
        <begin position="660"/>
        <end position="781"/>
    </location>
</feature>
<dbReference type="SUPFAM" id="SSF52047">
    <property type="entry name" value="RNI-like"/>
    <property type="match status" value="2"/>
</dbReference>
<evidence type="ECO:0000256" key="6">
    <source>
        <dbReference type="SAM" id="MobiDB-lite"/>
    </source>
</evidence>
<dbReference type="InterPro" id="IPR038765">
    <property type="entry name" value="Papain-like_cys_pep_sf"/>
</dbReference>
<evidence type="ECO:0000313" key="9">
    <source>
        <dbReference type="EMBL" id="CAH3193342.1"/>
    </source>
</evidence>
<evidence type="ECO:0000256" key="2">
    <source>
        <dbReference type="ARBA" id="ARBA00022614"/>
    </source>
</evidence>
<dbReference type="InterPro" id="IPR032675">
    <property type="entry name" value="LRR_dom_sf"/>
</dbReference>
<keyword evidence="4" id="KW-0547">Nucleotide-binding</keyword>
<dbReference type="CDD" id="cd00116">
    <property type="entry name" value="LRR_RI"/>
    <property type="match status" value="1"/>
</dbReference>
<dbReference type="Proteomes" id="UP001159427">
    <property type="component" value="Unassembled WGS sequence"/>
</dbReference>
<feature type="compositionally biased region" description="Acidic residues" evidence="6">
    <location>
        <begin position="1519"/>
        <end position="1531"/>
    </location>
</feature>
<keyword evidence="1" id="KW-0343">GTPase activation</keyword>
<dbReference type="PANTHER" id="PTHR24113">
    <property type="entry name" value="RAN GTPASE-ACTIVATING PROTEIN 1"/>
    <property type="match status" value="1"/>
</dbReference>
<dbReference type="PROSITE" id="PS50802">
    <property type="entry name" value="OTU"/>
    <property type="match status" value="1"/>
</dbReference>
<evidence type="ECO:0000313" key="10">
    <source>
        <dbReference type="Proteomes" id="UP001159427"/>
    </source>
</evidence>
<dbReference type="Pfam" id="PF02338">
    <property type="entry name" value="OTU"/>
    <property type="match status" value="1"/>
</dbReference>
<dbReference type="InterPro" id="IPR003323">
    <property type="entry name" value="OTU_dom"/>
</dbReference>
<dbReference type="Gene3D" id="3.80.10.10">
    <property type="entry name" value="Ribonuclease Inhibitor"/>
    <property type="match status" value="5"/>
</dbReference>
<dbReference type="PANTHER" id="PTHR24113:SF12">
    <property type="entry name" value="RAN GTPASE-ACTIVATING PROTEIN 1"/>
    <property type="match status" value="1"/>
</dbReference>
<dbReference type="Pfam" id="PF05729">
    <property type="entry name" value="NACHT"/>
    <property type="match status" value="1"/>
</dbReference>
<dbReference type="Gene3D" id="3.90.70.80">
    <property type="match status" value="1"/>
</dbReference>
<dbReference type="Gene3D" id="3.40.50.2000">
    <property type="entry name" value="Glycogen Phosphorylase B"/>
    <property type="match status" value="1"/>
</dbReference>
<evidence type="ECO:0000256" key="5">
    <source>
        <dbReference type="ARBA" id="ARBA00022840"/>
    </source>
</evidence>
<dbReference type="Gene3D" id="3.40.50.300">
    <property type="entry name" value="P-loop containing nucleotide triphosphate hydrolases"/>
    <property type="match status" value="1"/>
</dbReference>
<evidence type="ECO:0000259" key="7">
    <source>
        <dbReference type="PROSITE" id="PS50802"/>
    </source>
</evidence>
<dbReference type="SMART" id="SM00368">
    <property type="entry name" value="LRR_RI"/>
    <property type="match status" value="15"/>
</dbReference>
<organism evidence="9 10">
    <name type="scientific">Porites evermanni</name>
    <dbReference type="NCBI Taxonomy" id="104178"/>
    <lineage>
        <taxon>Eukaryota</taxon>
        <taxon>Metazoa</taxon>
        <taxon>Cnidaria</taxon>
        <taxon>Anthozoa</taxon>
        <taxon>Hexacorallia</taxon>
        <taxon>Scleractinia</taxon>
        <taxon>Fungiina</taxon>
        <taxon>Poritidae</taxon>
        <taxon>Porites</taxon>
    </lineage>
</organism>
<keyword evidence="10" id="KW-1185">Reference proteome</keyword>
<dbReference type="EMBL" id="CALNXI010003458">
    <property type="protein sequence ID" value="CAH3193342.1"/>
    <property type="molecule type" value="Genomic_DNA"/>
</dbReference>
<accession>A0ABN8SRZ1</accession>
<dbReference type="Pfam" id="PF20706">
    <property type="entry name" value="GT4-conflict"/>
    <property type="match status" value="1"/>
</dbReference>
<comment type="caution">
    <text evidence="9">The sequence shown here is derived from an EMBL/GenBank/DDBJ whole genome shotgun (WGS) entry which is preliminary data.</text>
</comment>
<dbReference type="CDD" id="cd22758">
    <property type="entry name" value="OTU_232R-like"/>
    <property type="match status" value="1"/>
</dbReference>
<keyword evidence="2" id="KW-0433">Leucine-rich repeat</keyword>
<dbReference type="Pfam" id="PF13516">
    <property type="entry name" value="LRR_6"/>
    <property type="match status" value="12"/>
</dbReference>
<dbReference type="InterPro" id="IPR027417">
    <property type="entry name" value="P-loop_NTPase"/>
</dbReference>
<dbReference type="InterPro" id="IPR007111">
    <property type="entry name" value="NACHT_NTPase"/>
</dbReference>
<protein>
    <recommendedName>
        <fullName evidence="11">Protein NLRC3</fullName>
    </recommendedName>
</protein>
<dbReference type="InterPro" id="IPR027038">
    <property type="entry name" value="RanGap"/>
</dbReference>
<name>A0ABN8SRZ1_9CNID</name>
<keyword evidence="3" id="KW-0677">Repeat</keyword>
<proteinExistence type="predicted"/>
<feature type="compositionally biased region" description="Basic and acidic residues" evidence="6">
    <location>
        <begin position="1532"/>
        <end position="1541"/>
    </location>
</feature>
<dbReference type="InterPro" id="IPR001611">
    <property type="entry name" value="Leu-rich_rpt"/>
</dbReference>
<dbReference type="SUPFAM" id="SSF54001">
    <property type="entry name" value="Cysteine proteinases"/>
    <property type="match status" value="1"/>
</dbReference>
<evidence type="ECO:0000256" key="4">
    <source>
        <dbReference type="ARBA" id="ARBA00022741"/>
    </source>
</evidence>
<sequence length="1541" mass="170026">ITFFLPQCSQEDRKVALQNNVKIVEAEPLLGIEQLEWLCFPPDHLQIDIIVGHGVKLGKQAQVIKKSKKCKWLQVVHTDPEELGMFKNYSNPISKGEEKHKTEVELCKMADHVVGVGPKLSEAFRSYLRSCRKDDTVLDFTPGTFEEFAAVKQVPSERQQCSVLVFGRGDVEDFELKGFDIAGKAIAALEDTRLVFVGAPDGKHEEIAKRLTECGVPERRLRVRGFVQERESLKDLFQEVDLVIMPSRTEGFGLTGLEALSAGLPVLISSNSGFGEALCSVPFGSTYVVNSDEPTYWTSAIRKIWAKDRKSRLEEAKMLRDSFDKKYNWARQIKDLIEKMISWVHDDSLNHQRYSETKCSIGSQWMEGITEDIEAQNMLPSLQNLRCDADQVRNKTILPSNLRTVTAKKGFLVSDNQASGNCLFYALSEQLKSVKGIQISHKELRSTLVQFLRENANLHDGTSLFNFVSGYPSWREYLQSMAKDSTWGDHLVLFAAANHFETAIRIISSLDREIVVHPEHAVADPTPLVLGHIHELHYVSLQPRKDECLFQTNKRGKEGFMMENDEVRTKPRRSIEDLKAVRSTDSSYPNDIFERIRQLYRTREQRLLPVPWCEDFSFQLNDIFTRLKISGKEKTQGVLTDEITNMTAIFKAHAKCQSPRTILIEGDPGMGKTTYCQKLAYDWATKNDEWDPSFPEIEVLLLLKCNEIQSNIWEAIDDQILPEEMEDQAKECFFKFIRENQSKVLLVLDGLDEVDPSNLKFLFSLIQGKELSGCYIVVTSRHEAGSKVRRYCDTLWEIEGFTKKDAESFILKYFKNINKEHLAWKLIERIWDVPFLFESQQDGDLSELTKNPLNTALLCVICEDFEGVFPTSRTELYTEIVLCVLRRYEQKQGLASKNEDLMTVYKKELIDLGRMALESLLKGELYFEEHKCDGGLIVLSKFGFLSLQAGGSKRKVVVRYAFLHKSFQEFFSGFYLAYKLIEGEIECESLVTDQRYENELYQVFLFMIGILVSTSEKTAESLVTYMARNITSLRSARDISERVTFSLGCLSKHESLVCTLGEHLDISYLKLETAIWKYDVVSLSKALSVNSSLTHLDLSYNSIGDSGAASLSQALAVNSSLTNLYLHENSIGYSGAESLSQALAVNSSLTNLNLKFNSIGYSGAESLSQALSVNSSLTNLDLSWNSIGDSGAASLSQALAVNSSLTNLILPGNSIDYAGAVSLSQALAVNSSLTNLYLSWNSIGYSGAASLSQALAVNSSLSNLDLSGNGIGDSGAASLSQALEVNFTLTNLDLSANRFGYSGAASLSQALAVNSSLTNLDLSGNSIGNSGAASLSQALEVNSSLTNLDLSANGFGNSAAASLSQGLAVNSSLTNLYLSGNGIGNSGAASLSQALEVNSSLTNLDLSANGFGYSGAASLSQALTVNSSLTNLVLSENSIGDSGVASLSQALAVNSSLTNLDLSENSIGDSGAASLFQALAVNSSLTNLDLRGNSIGDSVATALSHVSTVNTTVHVVLVDDDEEEEEEEEEGDKNKEKHINW</sequence>
<reference evidence="9 10" key="1">
    <citation type="submission" date="2022-05" db="EMBL/GenBank/DDBJ databases">
        <authorList>
            <consortium name="Genoscope - CEA"/>
            <person name="William W."/>
        </authorList>
    </citation>
    <scope>NUCLEOTIDE SEQUENCE [LARGE SCALE GENOMIC DNA]</scope>
</reference>
<evidence type="ECO:0008006" key="11">
    <source>
        <dbReference type="Google" id="ProtNLM"/>
    </source>
</evidence>
<dbReference type="SUPFAM" id="SSF52540">
    <property type="entry name" value="P-loop containing nucleoside triphosphate hydrolases"/>
    <property type="match status" value="1"/>
</dbReference>
<dbReference type="CDD" id="cd03801">
    <property type="entry name" value="GT4_PimA-like"/>
    <property type="match status" value="1"/>
</dbReference>
<evidence type="ECO:0000256" key="1">
    <source>
        <dbReference type="ARBA" id="ARBA00022468"/>
    </source>
</evidence>
<dbReference type="SUPFAM" id="SSF53756">
    <property type="entry name" value="UDP-Glycosyltransferase/glycogen phosphorylase"/>
    <property type="match status" value="1"/>
</dbReference>
<evidence type="ECO:0000256" key="3">
    <source>
        <dbReference type="ARBA" id="ARBA00022737"/>
    </source>
</evidence>
<feature type="domain" description="OTU" evidence="7">
    <location>
        <begin position="411"/>
        <end position="544"/>
    </location>
</feature>
<keyword evidence="5" id="KW-0067">ATP-binding</keyword>